<dbReference type="AlphaFoldDB" id="A0A7K8MX15"/>
<evidence type="ECO:0000313" key="3">
    <source>
        <dbReference type="Proteomes" id="UP000524187"/>
    </source>
</evidence>
<feature type="non-terminal residue" evidence="2">
    <location>
        <position position="1"/>
    </location>
</feature>
<accession>A0A7K8MX15</accession>
<feature type="domain" description="Dynein heavy chain AAA module D4" evidence="1">
    <location>
        <begin position="11"/>
        <end position="52"/>
    </location>
</feature>
<dbReference type="EMBL" id="VWPT01000007">
    <property type="protein sequence ID" value="NXE45536.1"/>
    <property type="molecule type" value="Genomic_DNA"/>
</dbReference>
<dbReference type="InterPro" id="IPR024317">
    <property type="entry name" value="Dynein_heavy_chain_D4_dom"/>
</dbReference>
<dbReference type="Proteomes" id="UP000524187">
    <property type="component" value="Unassembled WGS sequence"/>
</dbReference>
<comment type="caution">
    <text evidence="2">The sequence shown here is derived from an EMBL/GenBank/DDBJ whole genome shotgun (WGS) entry which is preliminary data.</text>
</comment>
<keyword evidence="3" id="KW-1185">Reference proteome</keyword>
<dbReference type="Pfam" id="PF12780">
    <property type="entry name" value="AAA_8"/>
    <property type="match status" value="1"/>
</dbReference>
<gene>
    <name evidence="2" type="primary">Dnah11</name>
    <name evidence="2" type="ORF">CASCAS_R14885</name>
</gene>
<dbReference type="Gene3D" id="3.40.50.300">
    <property type="entry name" value="P-loop containing nucleotide triphosphate hydrolases"/>
    <property type="match status" value="1"/>
</dbReference>
<evidence type="ECO:0000259" key="1">
    <source>
        <dbReference type="Pfam" id="PF12780"/>
    </source>
</evidence>
<proteinExistence type="predicted"/>
<feature type="non-terminal residue" evidence="2">
    <location>
        <position position="52"/>
    </location>
</feature>
<evidence type="ECO:0000313" key="2">
    <source>
        <dbReference type="EMBL" id="NXE45536.1"/>
    </source>
</evidence>
<name>A0A7K8MX15_CASCA</name>
<organism evidence="2 3">
    <name type="scientific">Casuarius casuarius</name>
    <name type="common">Southern cassowary</name>
    <name type="synonym">Struthio casuarius</name>
    <dbReference type="NCBI Taxonomy" id="8787"/>
    <lineage>
        <taxon>Eukaryota</taxon>
        <taxon>Metazoa</taxon>
        <taxon>Chordata</taxon>
        <taxon>Craniata</taxon>
        <taxon>Vertebrata</taxon>
        <taxon>Euteleostomi</taxon>
        <taxon>Archelosauria</taxon>
        <taxon>Archosauria</taxon>
        <taxon>Dinosauria</taxon>
        <taxon>Saurischia</taxon>
        <taxon>Theropoda</taxon>
        <taxon>Coelurosauria</taxon>
        <taxon>Aves</taxon>
        <taxon>Palaeognathae</taxon>
        <taxon>Casuariiformes</taxon>
        <taxon>Casuariidae</taxon>
        <taxon>Casuarius</taxon>
    </lineage>
</organism>
<dbReference type="InterPro" id="IPR027417">
    <property type="entry name" value="P-loop_NTPase"/>
</dbReference>
<protein>
    <submittedName>
        <fullName evidence="2">DYH11 protein</fullName>
    </submittedName>
</protein>
<reference evidence="2 3" key="1">
    <citation type="submission" date="2019-09" db="EMBL/GenBank/DDBJ databases">
        <title>Bird 10,000 Genomes (B10K) Project - Family phase.</title>
        <authorList>
            <person name="Zhang G."/>
        </authorList>
    </citation>
    <scope>NUCLEOTIDE SEQUENCE [LARGE SCALE GENOMIC DNA]</scope>
    <source>
        <strain evidence="2">B10K-LSUMZ-50683</strain>
        <tissue evidence="2">Muscle</tissue>
    </source>
</reference>
<sequence length="52" mass="5803">MNDCLFSLQVDFANSYIKTGAKDMPRVFLLTDAQVPDEHFLVLINDLLASGD</sequence>